<dbReference type="Proteomes" id="UP000663882">
    <property type="component" value="Unassembled WGS sequence"/>
</dbReference>
<dbReference type="InterPro" id="IPR035899">
    <property type="entry name" value="DBL_dom_sf"/>
</dbReference>
<dbReference type="Proteomes" id="UP000663864">
    <property type="component" value="Unassembled WGS sequence"/>
</dbReference>
<dbReference type="Pfam" id="PF22697">
    <property type="entry name" value="SOS1_NGEF_PH"/>
    <property type="match status" value="1"/>
</dbReference>
<evidence type="ECO:0000313" key="4">
    <source>
        <dbReference type="EMBL" id="CAF1021774.1"/>
    </source>
</evidence>
<reference evidence="5" key="1">
    <citation type="submission" date="2021-02" db="EMBL/GenBank/DDBJ databases">
        <authorList>
            <person name="Nowell W R."/>
        </authorList>
    </citation>
    <scope>NUCLEOTIDE SEQUENCE</scope>
</reference>
<organism evidence="5 6">
    <name type="scientific">Rotaria sordida</name>
    <dbReference type="NCBI Taxonomy" id="392033"/>
    <lineage>
        <taxon>Eukaryota</taxon>
        <taxon>Metazoa</taxon>
        <taxon>Spiralia</taxon>
        <taxon>Gnathifera</taxon>
        <taxon>Rotifera</taxon>
        <taxon>Eurotatoria</taxon>
        <taxon>Bdelloidea</taxon>
        <taxon>Philodinida</taxon>
        <taxon>Philodinidae</taxon>
        <taxon>Rotaria</taxon>
    </lineage>
</organism>
<dbReference type="OrthoDB" id="10256089at2759"/>
<dbReference type="Pfam" id="PF00621">
    <property type="entry name" value="RhoGEF"/>
    <property type="match status" value="1"/>
</dbReference>
<dbReference type="InterPro" id="IPR011993">
    <property type="entry name" value="PH-like_dom_sf"/>
</dbReference>
<sequence length="513" mass="58717">MPSLSWTKKYKLLSSLSKKQNIHENNSVNKSIGNGDVNDIYKMTESSSSPSTVKTIISQKNNLENDIIETPSSFDIQFQHTSSTDTNIDSLPAAPINIVSGLTASDFQIPTALSVTTPTTDDTSTISLPSSSTITVIPNDSPSEQTDEISLNDADQTTLSSLTTTTTADEPVVDARTKYGAKRRHNIMELIETEKEYVKDLALIVEGYMNVIENDKDIKKPTGLIGRERVVFGNVQRIYEFHRDTFLPQLEQCIENPNTLGRLFTTNRFSPYVRYCENKPRSEYLVSEYHDYFEEIRKKLGQKLLVSDLLIKPVQRIMRYQLLLKEILKSTERMGDESRAIRSALQVMIEVPQQANDMMNVGRIKDLPTNVHQLGELKLQDMLSVSDPISSKDSKDIEKKFKERRVFLFQQSMIFCDEIPAKDKYSSPNYTYKYELKINKLQHKEFKRNKELFQFTLVEVDAGNTRRVMCQCKDDEQYELWVTNVNKVLQRQMDLIIALTNPTAALQKDPRSK</sequence>
<dbReference type="InterPro" id="IPR051336">
    <property type="entry name" value="RhoGEF_Guanine_NuclExch_SF"/>
</dbReference>
<dbReference type="PANTHER" id="PTHR22826:SF106">
    <property type="entry name" value="TRIO, ISOFORM A"/>
    <property type="match status" value="1"/>
</dbReference>
<evidence type="ECO:0000256" key="1">
    <source>
        <dbReference type="ARBA" id="ARBA00022658"/>
    </source>
</evidence>
<dbReference type="SMART" id="SM00233">
    <property type="entry name" value="PH"/>
    <property type="match status" value="1"/>
</dbReference>
<dbReference type="InterPro" id="IPR001849">
    <property type="entry name" value="PH_domain"/>
</dbReference>
<dbReference type="SMART" id="SM00325">
    <property type="entry name" value="RhoGEF"/>
    <property type="match status" value="1"/>
</dbReference>
<evidence type="ECO:0000313" key="5">
    <source>
        <dbReference type="EMBL" id="CAF1165526.1"/>
    </source>
</evidence>
<dbReference type="GO" id="GO:0007411">
    <property type="term" value="P:axon guidance"/>
    <property type="evidence" value="ECO:0007669"/>
    <property type="project" value="TreeGrafter"/>
</dbReference>
<evidence type="ECO:0000259" key="3">
    <source>
        <dbReference type="PROSITE" id="PS50010"/>
    </source>
</evidence>
<feature type="domain" description="DH" evidence="3">
    <location>
        <begin position="182"/>
        <end position="358"/>
    </location>
</feature>
<name>A0A814TT60_9BILA</name>
<dbReference type="SUPFAM" id="SSF48065">
    <property type="entry name" value="DBL homology domain (DH-domain)"/>
    <property type="match status" value="1"/>
</dbReference>
<dbReference type="AlphaFoldDB" id="A0A814TT60"/>
<dbReference type="Gene3D" id="1.20.900.10">
    <property type="entry name" value="Dbl homology (DH) domain"/>
    <property type="match status" value="1"/>
</dbReference>
<dbReference type="SUPFAM" id="SSF50729">
    <property type="entry name" value="PH domain-like"/>
    <property type="match status" value="1"/>
</dbReference>
<dbReference type="EMBL" id="CAJNOO010000735">
    <property type="protein sequence ID" value="CAF1021774.1"/>
    <property type="molecule type" value="Genomic_DNA"/>
</dbReference>
<dbReference type="EMBL" id="CAJNOT010001215">
    <property type="protein sequence ID" value="CAF1165526.1"/>
    <property type="molecule type" value="Genomic_DNA"/>
</dbReference>
<dbReference type="PROSITE" id="PS50010">
    <property type="entry name" value="DH_2"/>
    <property type="match status" value="1"/>
</dbReference>
<dbReference type="PANTHER" id="PTHR22826">
    <property type="entry name" value="RHO GUANINE EXCHANGE FACTOR-RELATED"/>
    <property type="match status" value="1"/>
</dbReference>
<feature type="domain" description="PH" evidence="2">
    <location>
        <begin position="370"/>
        <end position="490"/>
    </location>
</feature>
<dbReference type="InterPro" id="IPR055251">
    <property type="entry name" value="SOS1_NGEF_PH"/>
</dbReference>
<dbReference type="CDD" id="cd00160">
    <property type="entry name" value="RhoGEF"/>
    <property type="match status" value="1"/>
</dbReference>
<dbReference type="Gene3D" id="2.30.29.30">
    <property type="entry name" value="Pleckstrin-homology domain (PH domain)/Phosphotyrosine-binding domain (PTB)"/>
    <property type="match status" value="1"/>
</dbReference>
<accession>A0A814TT60</accession>
<protein>
    <submittedName>
        <fullName evidence="5">Uncharacterized protein</fullName>
    </submittedName>
</protein>
<dbReference type="InterPro" id="IPR000219">
    <property type="entry name" value="DH_dom"/>
</dbReference>
<gene>
    <name evidence="4" type="ORF">RFH988_LOCUS15238</name>
    <name evidence="5" type="ORF">ZHD862_LOCUS20925</name>
</gene>
<keyword evidence="1" id="KW-0344">Guanine-nucleotide releasing factor</keyword>
<dbReference type="GO" id="GO:0019898">
    <property type="term" value="C:extrinsic component of membrane"/>
    <property type="evidence" value="ECO:0007669"/>
    <property type="project" value="TreeGrafter"/>
</dbReference>
<comment type="caution">
    <text evidence="5">The sequence shown here is derived from an EMBL/GenBank/DDBJ whole genome shotgun (WGS) entry which is preliminary data.</text>
</comment>
<evidence type="ECO:0000313" key="6">
    <source>
        <dbReference type="Proteomes" id="UP000663864"/>
    </source>
</evidence>
<dbReference type="GO" id="GO:0005085">
    <property type="term" value="F:guanyl-nucleotide exchange factor activity"/>
    <property type="evidence" value="ECO:0007669"/>
    <property type="project" value="UniProtKB-KW"/>
</dbReference>
<dbReference type="PROSITE" id="PS50003">
    <property type="entry name" value="PH_DOMAIN"/>
    <property type="match status" value="1"/>
</dbReference>
<dbReference type="GO" id="GO:0005737">
    <property type="term" value="C:cytoplasm"/>
    <property type="evidence" value="ECO:0007669"/>
    <property type="project" value="TreeGrafter"/>
</dbReference>
<evidence type="ECO:0000259" key="2">
    <source>
        <dbReference type="PROSITE" id="PS50003"/>
    </source>
</evidence>
<proteinExistence type="predicted"/>